<name>A0A160N3S9_9GAMM</name>
<accession>A0A160N3S9</accession>
<dbReference type="PANTHER" id="PTHR35401:SF1">
    <property type="entry name" value="CYTOPLASMIC PROTEIN"/>
    <property type="match status" value="1"/>
</dbReference>
<keyword evidence="3" id="KW-0805">Transcription regulation</keyword>
<dbReference type="KEGG" id="dtx:ATSB10_31920"/>
<keyword evidence="1" id="KW-0678">Repressor</keyword>
<keyword evidence="5" id="KW-0804">Transcription</keyword>
<evidence type="ECO:0008006" key="9">
    <source>
        <dbReference type="Google" id="ProtNLM"/>
    </source>
</evidence>
<comment type="similarity">
    <text evidence="6">Belongs to the TacA antitoxin family.</text>
</comment>
<gene>
    <name evidence="7" type="ORF">ATSB10_31920</name>
</gene>
<evidence type="ECO:0000256" key="6">
    <source>
        <dbReference type="ARBA" id="ARBA00049988"/>
    </source>
</evidence>
<organism evidence="7 8">
    <name type="scientific">Dyella thiooxydans</name>
    <dbReference type="NCBI Taxonomy" id="445710"/>
    <lineage>
        <taxon>Bacteria</taxon>
        <taxon>Pseudomonadati</taxon>
        <taxon>Pseudomonadota</taxon>
        <taxon>Gammaproteobacteria</taxon>
        <taxon>Lysobacterales</taxon>
        <taxon>Rhodanobacteraceae</taxon>
        <taxon>Dyella</taxon>
    </lineage>
</organism>
<reference evidence="7 8" key="1">
    <citation type="submission" date="2016-02" db="EMBL/GenBank/DDBJ databases">
        <title>Complete genome sequencing and analysis of ATSB10, Dyella thiooxydans isolated from rhizosphere soil of sunflower (Helianthus annuus L.).</title>
        <authorList>
            <person name="Lee Y."/>
            <person name="Hwangbo K."/>
            <person name="Chung H."/>
            <person name="Yoo J."/>
            <person name="Kim K.Y."/>
            <person name="Sa T.M."/>
            <person name="Um Y."/>
            <person name="Madhaiyan M."/>
        </authorList>
    </citation>
    <scope>NUCLEOTIDE SEQUENCE [LARGE SCALE GENOMIC DNA]</scope>
    <source>
        <strain evidence="7 8">ATSB10</strain>
    </source>
</reference>
<dbReference type="Gene3D" id="1.20.5.780">
    <property type="entry name" value="Single helix bin"/>
    <property type="match status" value="1"/>
</dbReference>
<dbReference type="Proteomes" id="UP000077255">
    <property type="component" value="Chromosome"/>
</dbReference>
<keyword evidence="8" id="KW-1185">Reference proteome</keyword>
<dbReference type="InterPro" id="IPR014795">
    <property type="entry name" value="TacA_1-like"/>
</dbReference>
<keyword evidence="4" id="KW-0238">DNA-binding</keyword>
<evidence type="ECO:0000313" key="7">
    <source>
        <dbReference type="EMBL" id="AND70646.1"/>
    </source>
</evidence>
<dbReference type="PANTHER" id="PTHR35401">
    <property type="entry name" value="COPG FAMILY HELIX-TURN-HELIX PROTEIN-RELATED-RELATED"/>
    <property type="match status" value="1"/>
</dbReference>
<evidence type="ECO:0000256" key="3">
    <source>
        <dbReference type="ARBA" id="ARBA00023015"/>
    </source>
</evidence>
<keyword evidence="2" id="KW-1277">Toxin-antitoxin system</keyword>
<evidence type="ECO:0000256" key="1">
    <source>
        <dbReference type="ARBA" id="ARBA00022491"/>
    </source>
</evidence>
<evidence type="ECO:0000256" key="2">
    <source>
        <dbReference type="ARBA" id="ARBA00022649"/>
    </source>
</evidence>
<protein>
    <recommendedName>
        <fullName evidence="9">Toxin-antitoxin system protein</fullName>
    </recommendedName>
</protein>
<dbReference type="STRING" id="445710.ATSB10_31920"/>
<dbReference type="EMBL" id="CP014841">
    <property type="protein sequence ID" value="AND70646.1"/>
    <property type="molecule type" value="Genomic_DNA"/>
</dbReference>
<evidence type="ECO:0000313" key="8">
    <source>
        <dbReference type="Proteomes" id="UP000077255"/>
    </source>
</evidence>
<evidence type="ECO:0000256" key="4">
    <source>
        <dbReference type="ARBA" id="ARBA00023125"/>
    </source>
</evidence>
<dbReference type="Pfam" id="PF08681">
    <property type="entry name" value="TacA1"/>
    <property type="match status" value="1"/>
</dbReference>
<dbReference type="GO" id="GO:0006355">
    <property type="term" value="P:regulation of DNA-templated transcription"/>
    <property type="evidence" value="ECO:0007669"/>
    <property type="project" value="InterPro"/>
</dbReference>
<dbReference type="RefSeq" id="WP_063673659.1">
    <property type="nucleotide sequence ID" value="NZ_CP014841.1"/>
</dbReference>
<dbReference type="PATRIC" id="fig|445710.3.peg.3194"/>
<dbReference type="AlphaFoldDB" id="A0A160N3S9"/>
<proteinExistence type="inferred from homology"/>
<dbReference type="InterPro" id="IPR010985">
    <property type="entry name" value="Ribbon_hlx_hlx"/>
</dbReference>
<evidence type="ECO:0000256" key="5">
    <source>
        <dbReference type="ARBA" id="ARBA00023163"/>
    </source>
</evidence>
<dbReference type="GO" id="GO:0003677">
    <property type="term" value="F:DNA binding"/>
    <property type="evidence" value="ECO:0007669"/>
    <property type="project" value="UniProtKB-KW"/>
</dbReference>
<sequence>MTTVARPTTINLRAKAAQRSLIDQAAQVAGKSRTDFMLEAACERAQQVLLERTVFTLDANRFKRFQALLDAPVETGEALRKLLRRQAPWEA</sequence>
<dbReference type="SUPFAM" id="SSF47598">
    <property type="entry name" value="Ribbon-helix-helix"/>
    <property type="match status" value="1"/>
</dbReference>